<dbReference type="Gene3D" id="1.10.287.860">
    <property type="entry name" value="Nucleotidyltransferase"/>
    <property type="match status" value="1"/>
</dbReference>
<evidence type="ECO:0000259" key="1">
    <source>
        <dbReference type="SMART" id="SM00954"/>
    </source>
</evidence>
<dbReference type="Proteomes" id="UP000425178">
    <property type="component" value="Chromosome"/>
</dbReference>
<dbReference type="AlphaFoldDB" id="A0A6B8VI35"/>
<dbReference type="RefSeq" id="WP_156228474.1">
    <property type="nucleotide sequence ID" value="NZ_CP046453.1"/>
</dbReference>
<dbReference type="KEGG" id="ccoe:CETAM_08590"/>
<reference evidence="2 3" key="1">
    <citation type="journal article" date="2021" name="Int. J. Syst. Evol. Microbiol.">
        <title>Classification of three corynebacterial strains isolated from a small paddock in North Rhine-Westphalia: proposal of &lt;i&gt;Corynebacterium kalinowskii&lt;/i&gt; sp. nov., &lt;i&gt;Corynebacterium comes&lt;/i&gt; sp. nov. and &lt;i&gt;Corynebacterium occultum&lt;/i&gt; sp. nov.</title>
        <authorList>
            <person name="Schaffert L."/>
            <person name="Ruwe M."/>
            <person name="Milse J."/>
            <person name="Hanuschka K."/>
            <person name="Ortseifen V."/>
            <person name="Droste J."/>
            <person name="Brandt D."/>
            <person name="Schl L."/>
            <person name="Kutter Y."/>
            <person name="Vinke S."/>
            <person name="Vieh P."/>
            <person name="Jacob L."/>
            <person name="L N.C."/>
            <person name="Schulte-Berndt E."/>
            <person name="Hain C."/>
            <person name="Linder M."/>
            <person name="Schmidt P."/>
            <person name="Wollenschl L."/>
            <person name="Luttermann T."/>
            <person name="Thieme E."/>
            <person name="Hassa J."/>
            <person name="Haak M."/>
            <person name="Wittchen M."/>
            <person name="Mentz A."/>
            <person name="Persicke M."/>
            <person name="Busche T."/>
            <person name="R C."/>
        </authorList>
    </citation>
    <scope>NUCLEOTIDE SEQUENCE [LARGE SCALE GENOMIC DNA]</scope>
    <source>
        <strain evidence="2 3">2019</strain>
    </source>
</reference>
<sequence>MSDRIARLGSRYHEWIRAHPDAEKDFGAAVEDLLADAGVTYDRVVARVKDWSSMKTKAYKKRANGDWMYPDPWEDIHDLIGVRVTVFHSTEIPVAIGALQQSFRVERSVDKTAETRISGGFGYGSHHLVLTVDENSSDIEELSGHQGVNFEVQVRTVLQHAWAEFEHDIRYKRGLDTVDPRVDRAFTLAAGLIELADQQFDQIAALQYTDDSAADDVELTAETLPGVLAMLLGNRFPRSRSENYRFLMEILAADGITTVAELDSLLNDMDIDAVRNAMRYRFHPGQIRLIDDLLLRRYGQDHIARTGKIGQRPDSRPGHLARRLKSMRAVRIMREERSDRQ</sequence>
<organism evidence="2 3">
    <name type="scientific">Corynebacterium comes</name>
    <dbReference type="NCBI Taxonomy" id="2675218"/>
    <lineage>
        <taxon>Bacteria</taxon>
        <taxon>Bacillati</taxon>
        <taxon>Actinomycetota</taxon>
        <taxon>Actinomycetes</taxon>
        <taxon>Mycobacteriales</taxon>
        <taxon>Corynebacteriaceae</taxon>
        <taxon>Corynebacterium</taxon>
    </lineage>
</organism>
<feature type="domain" description="RelA/SpoT" evidence="1">
    <location>
        <begin position="46"/>
        <end position="177"/>
    </location>
</feature>
<protein>
    <recommendedName>
        <fullName evidence="1">RelA/SpoT domain-containing protein</fullName>
    </recommendedName>
</protein>
<name>A0A6B8VI35_9CORY</name>
<dbReference type="Pfam" id="PF04607">
    <property type="entry name" value="RelA_SpoT"/>
    <property type="match status" value="1"/>
</dbReference>
<dbReference type="GO" id="GO:0015969">
    <property type="term" value="P:guanosine tetraphosphate metabolic process"/>
    <property type="evidence" value="ECO:0007669"/>
    <property type="project" value="InterPro"/>
</dbReference>
<gene>
    <name evidence="2" type="ORF">CETAM_08590</name>
</gene>
<dbReference type="EMBL" id="CP046453">
    <property type="protein sequence ID" value="QGU04972.1"/>
    <property type="molecule type" value="Genomic_DNA"/>
</dbReference>
<dbReference type="PANTHER" id="PTHR41773">
    <property type="entry name" value="GTP PYROPHOSPHATASE-RELATED"/>
    <property type="match status" value="1"/>
</dbReference>
<evidence type="ECO:0000313" key="3">
    <source>
        <dbReference type="Proteomes" id="UP000425178"/>
    </source>
</evidence>
<accession>A0A6B8VI35</accession>
<keyword evidence="3" id="KW-1185">Reference proteome</keyword>
<dbReference type="SUPFAM" id="SSF81301">
    <property type="entry name" value="Nucleotidyltransferase"/>
    <property type="match status" value="1"/>
</dbReference>
<proteinExistence type="predicted"/>
<dbReference type="CDD" id="cd05399">
    <property type="entry name" value="NT_Rel-Spo_like"/>
    <property type="match status" value="1"/>
</dbReference>
<dbReference type="SMART" id="SM00954">
    <property type="entry name" value="RelA_SpoT"/>
    <property type="match status" value="1"/>
</dbReference>
<dbReference type="InterPro" id="IPR007685">
    <property type="entry name" value="RelA_SpoT"/>
</dbReference>
<dbReference type="PANTHER" id="PTHR41773:SF1">
    <property type="entry name" value="RELA_SPOT DOMAIN-CONTAINING PROTEIN"/>
    <property type="match status" value="1"/>
</dbReference>
<dbReference type="Gene3D" id="3.30.460.10">
    <property type="entry name" value="Beta Polymerase, domain 2"/>
    <property type="match status" value="1"/>
</dbReference>
<evidence type="ECO:0000313" key="2">
    <source>
        <dbReference type="EMBL" id="QGU04972.1"/>
    </source>
</evidence>
<dbReference type="InterPro" id="IPR043519">
    <property type="entry name" value="NT_sf"/>
</dbReference>